<keyword evidence="2" id="KW-1185">Reference proteome</keyword>
<protein>
    <submittedName>
        <fullName evidence="1">Uncharacterized protein</fullName>
    </submittedName>
</protein>
<comment type="caution">
    <text evidence="1">The sequence shown here is derived from an EMBL/GenBank/DDBJ whole genome shotgun (WGS) entry which is preliminary data.</text>
</comment>
<dbReference type="Proteomes" id="UP000054937">
    <property type="component" value="Unassembled WGS sequence"/>
</dbReference>
<reference evidence="1 2" key="1">
    <citation type="journal article" date="2015" name="Sci. Rep.">
        <title>Genome of the facultative scuticociliatosis pathogen Pseudocohnilembus persalinus provides insight into its virulence through horizontal gene transfer.</title>
        <authorList>
            <person name="Xiong J."/>
            <person name="Wang G."/>
            <person name="Cheng J."/>
            <person name="Tian M."/>
            <person name="Pan X."/>
            <person name="Warren A."/>
            <person name="Jiang C."/>
            <person name="Yuan D."/>
            <person name="Miao W."/>
        </authorList>
    </citation>
    <scope>NUCLEOTIDE SEQUENCE [LARGE SCALE GENOMIC DNA]</scope>
    <source>
        <strain evidence="1">36N120E</strain>
    </source>
</reference>
<sequence length="211" mass="24395">MQQQELSVEKIEVKQPQDLEKTNKDKFKNIKVIEDEYGFCLLEGIHVDNQKKKGFTVEEHECWGYEGFKESCQFILKGKKNLIADWQPGPSKIHVKKMNQVNFTPDSIRATIFNARIIYRFENGLTLFCIENVLFKNREKTSSKGTIDVKEFNKAVKEYIAQVNMTLDPKVVAVYSEPAGRLVWKNLQDCETDNLQGCHTFILGKEIKLGQ</sequence>
<dbReference type="AlphaFoldDB" id="A0A0V0QGL0"/>
<evidence type="ECO:0000313" key="2">
    <source>
        <dbReference type="Proteomes" id="UP000054937"/>
    </source>
</evidence>
<dbReference type="InParanoid" id="A0A0V0QGL0"/>
<evidence type="ECO:0000313" key="1">
    <source>
        <dbReference type="EMBL" id="KRX01337.1"/>
    </source>
</evidence>
<dbReference type="EMBL" id="LDAU01000171">
    <property type="protein sequence ID" value="KRX01337.1"/>
    <property type="molecule type" value="Genomic_DNA"/>
</dbReference>
<name>A0A0V0QGL0_PSEPJ</name>
<proteinExistence type="predicted"/>
<accession>A0A0V0QGL0</accession>
<organism evidence="1 2">
    <name type="scientific">Pseudocohnilembus persalinus</name>
    <name type="common">Ciliate</name>
    <dbReference type="NCBI Taxonomy" id="266149"/>
    <lineage>
        <taxon>Eukaryota</taxon>
        <taxon>Sar</taxon>
        <taxon>Alveolata</taxon>
        <taxon>Ciliophora</taxon>
        <taxon>Intramacronucleata</taxon>
        <taxon>Oligohymenophorea</taxon>
        <taxon>Scuticociliatia</taxon>
        <taxon>Philasterida</taxon>
        <taxon>Pseudocohnilembidae</taxon>
        <taxon>Pseudocohnilembus</taxon>
    </lineage>
</organism>
<gene>
    <name evidence="1" type="ORF">PPERSA_11784</name>
</gene>